<accession>A0A6A1TSH2</accession>
<organism evidence="1 2">
    <name type="scientific">Neorhizobium galegae</name>
    <name type="common">Rhizobium galegae</name>
    <dbReference type="NCBI Taxonomy" id="399"/>
    <lineage>
        <taxon>Bacteria</taxon>
        <taxon>Pseudomonadati</taxon>
        <taxon>Pseudomonadota</taxon>
        <taxon>Alphaproteobacteria</taxon>
        <taxon>Hyphomicrobiales</taxon>
        <taxon>Rhizobiaceae</taxon>
        <taxon>Rhizobium/Agrobacterium group</taxon>
        <taxon>Neorhizobium</taxon>
    </lineage>
</organism>
<dbReference type="AlphaFoldDB" id="A0A6A1TSH2"/>
<proteinExistence type="predicted"/>
<sequence length="112" mass="12003">MSIEAYIAARATYVQVNASLDGLASTIGAVGKYLTQNRARFSFSNTGHGLPMEALMGRDCMSADGDAWPSAAQIMESLSQWHAAKNNVLNAWSSLTADQRAALQPPPFQTGR</sequence>
<gene>
    <name evidence="1" type="ORF">F4V91_08785</name>
</gene>
<protein>
    <submittedName>
        <fullName evidence="1">Uncharacterized protein</fullName>
    </submittedName>
</protein>
<evidence type="ECO:0000313" key="1">
    <source>
        <dbReference type="EMBL" id="KAB1086514.1"/>
    </source>
</evidence>
<dbReference type="EMBL" id="VZUL01000002">
    <property type="protein sequence ID" value="KAB1086514.1"/>
    <property type="molecule type" value="Genomic_DNA"/>
</dbReference>
<name>A0A6A1TSH2_NEOGA</name>
<dbReference type="RefSeq" id="WP_151041965.1">
    <property type="nucleotide sequence ID" value="NZ_VZUL01000002.1"/>
</dbReference>
<dbReference type="Proteomes" id="UP000386575">
    <property type="component" value="Unassembled WGS sequence"/>
</dbReference>
<comment type="caution">
    <text evidence="1">The sequence shown here is derived from an EMBL/GenBank/DDBJ whole genome shotgun (WGS) entry which is preliminary data.</text>
</comment>
<evidence type="ECO:0000313" key="2">
    <source>
        <dbReference type="Proteomes" id="UP000386575"/>
    </source>
</evidence>
<reference evidence="1 2" key="1">
    <citation type="submission" date="2019-09" db="EMBL/GenBank/DDBJ databases">
        <title>Genome sequencing of Ng87 strain.</title>
        <authorList>
            <person name="Karasev E.S."/>
            <person name="Andronov E."/>
        </authorList>
    </citation>
    <scope>NUCLEOTIDE SEQUENCE [LARGE SCALE GENOMIC DNA]</scope>
    <source>
        <strain evidence="1 2">Ng87</strain>
    </source>
</reference>